<dbReference type="PROSITE" id="PS00108">
    <property type="entry name" value="PROTEIN_KINASE_ST"/>
    <property type="match status" value="1"/>
</dbReference>
<evidence type="ECO:0000256" key="6">
    <source>
        <dbReference type="ARBA" id="ARBA00022840"/>
    </source>
</evidence>
<feature type="compositionally biased region" description="Low complexity" evidence="10">
    <location>
        <begin position="515"/>
        <end position="529"/>
    </location>
</feature>
<evidence type="ECO:0000256" key="1">
    <source>
        <dbReference type="ARBA" id="ARBA00012513"/>
    </source>
</evidence>
<dbReference type="PROSITE" id="PS50011">
    <property type="entry name" value="PROTEIN_KINASE_DOM"/>
    <property type="match status" value="1"/>
</dbReference>
<evidence type="ECO:0000259" key="11">
    <source>
        <dbReference type="PROSITE" id="PS50011"/>
    </source>
</evidence>
<comment type="catalytic activity">
    <reaction evidence="8">
        <text>L-seryl-[protein] + ATP = O-phospho-L-seryl-[protein] + ADP + H(+)</text>
        <dbReference type="Rhea" id="RHEA:17989"/>
        <dbReference type="Rhea" id="RHEA-COMP:9863"/>
        <dbReference type="Rhea" id="RHEA-COMP:11604"/>
        <dbReference type="ChEBI" id="CHEBI:15378"/>
        <dbReference type="ChEBI" id="CHEBI:29999"/>
        <dbReference type="ChEBI" id="CHEBI:30616"/>
        <dbReference type="ChEBI" id="CHEBI:83421"/>
        <dbReference type="ChEBI" id="CHEBI:456216"/>
        <dbReference type="EC" id="2.7.11.1"/>
    </reaction>
</comment>
<sequence>MSHKPKEKKTKKTKKKGKTDLPNKKRKQKSKKSFKEKAKKKRSARDVKEKSNTTKTKKHQTPKTKRVSESGSKTSQKQKLVGVRRSKSQPIKKKAHKKRRFSSSSSYSSSSFSSYSSSYSSRTSYSYSSRSSFYTSSSDGASTITSSVSSISTNSKSKTRSGSSSSFSSTSSINTTSSEKNDEKTGSSRKHGKKIKKKKKKKKIHHLDRPFSAGSHSDLDSPSSIDLFSSYSETEQDSNKQDDYSEGGYHPTTVGELYKHRYKAIHKLGLGYFSTVWLVEDIKYGGKLVKTKTGKVVRKDKFLAMKIIKSARMFAQVSVDEIKILEKVTQEDPLDAVNVVKLRDRFLHEGPNGKHICMVFEFLDQKDLLSLIRKYGVYGLPIPIVKVITRQILSGLDHLHTKCKIIHTDIKPENIMLFSHIGKLPKRMEKIAKNLKINSISQEDKAIPDQDQVQDFDLGSKNFLLTNQNESTNNNNIQSKSGLIKTLVGSRSIKKRKSKRLSSFDIVLPNDSSGNLKNNTNKNKNPNPNENRKKRIKNQKKLQKKLNIKKIKCKIVDLGNACWFDKHFSTGIQTREYRSPEVILGHEYDWTADIWSLGCLVFELLTGELMFTPSKGSAFSKSEDHLAMIMETLGKIPKNILTTGSKSQKVADKNGNLLHIKKLNYWPLERVLQEKHNFNKKDAKQISEFLLLMFKYNLSERKSAQELLKHPWLLENDENKNENEKENENGIIKKSEKKKIINPVKKTDTTDTTDTTGTTNTTADISGINDINGINIIGDVHTIHIKKLKRNIRKVRRKRKTKRGKRVKEEGERKKRKEKGIKKNNNIFD</sequence>
<name>A0AAV8A093_9EUKA</name>
<dbReference type="AlphaFoldDB" id="A0AAV8A093"/>
<comment type="catalytic activity">
    <reaction evidence="7">
        <text>L-threonyl-[protein] + ATP = O-phospho-L-threonyl-[protein] + ADP + H(+)</text>
        <dbReference type="Rhea" id="RHEA:46608"/>
        <dbReference type="Rhea" id="RHEA-COMP:11060"/>
        <dbReference type="Rhea" id="RHEA-COMP:11605"/>
        <dbReference type="ChEBI" id="CHEBI:15378"/>
        <dbReference type="ChEBI" id="CHEBI:30013"/>
        <dbReference type="ChEBI" id="CHEBI:30616"/>
        <dbReference type="ChEBI" id="CHEBI:61977"/>
        <dbReference type="ChEBI" id="CHEBI:456216"/>
        <dbReference type="EC" id="2.7.11.1"/>
    </reaction>
</comment>
<dbReference type="EMBL" id="JANTQA010000019">
    <property type="protein sequence ID" value="KAJ3446811.1"/>
    <property type="molecule type" value="Genomic_DNA"/>
</dbReference>
<dbReference type="GO" id="GO:0004674">
    <property type="term" value="F:protein serine/threonine kinase activity"/>
    <property type="evidence" value="ECO:0007669"/>
    <property type="project" value="UniProtKB-KW"/>
</dbReference>
<dbReference type="GO" id="GO:0050684">
    <property type="term" value="P:regulation of mRNA processing"/>
    <property type="evidence" value="ECO:0007669"/>
    <property type="project" value="TreeGrafter"/>
</dbReference>
<gene>
    <name evidence="12" type="ORF">M0812_08147</name>
</gene>
<feature type="compositionally biased region" description="Polar residues" evidence="10">
    <location>
        <begin position="69"/>
        <end position="78"/>
    </location>
</feature>
<dbReference type="InterPro" id="IPR017441">
    <property type="entry name" value="Protein_kinase_ATP_BS"/>
</dbReference>
<dbReference type="PROSITE" id="PS00107">
    <property type="entry name" value="PROTEIN_KINASE_ATP"/>
    <property type="match status" value="1"/>
</dbReference>
<evidence type="ECO:0000256" key="10">
    <source>
        <dbReference type="SAM" id="MobiDB-lite"/>
    </source>
</evidence>
<keyword evidence="6 9" id="KW-0067">ATP-binding</keyword>
<evidence type="ECO:0000313" key="13">
    <source>
        <dbReference type="Proteomes" id="UP001146793"/>
    </source>
</evidence>
<dbReference type="Gene3D" id="1.10.510.10">
    <property type="entry name" value="Transferase(Phosphotransferase) domain 1"/>
    <property type="match status" value="1"/>
</dbReference>
<dbReference type="InterPro" id="IPR051334">
    <property type="entry name" value="SRPK"/>
</dbReference>
<feature type="region of interest" description="Disordered" evidence="10">
    <location>
        <begin position="1"/>
        <end position="221"/>
    </location>
</feature>
<feature type="compositionally biased region" description="Basic residues" evidence="10">
    <location>
        <begin position="24"/>
        <end position="43"/>
    </location>
</feature>
<evidence type="ECO:0000256" key="2">
    <source>
        <dbReference type="ARBA" id="ARBA00022527"/>
    </source>
</evidence>
<evidence type="ECO:0000256" key="9">
    <source>
        <dbReference type="PROSITE-ProRule" id="PRU10141"/>
    </source>
</evidence>
<evidence type="ECO:0000256" key="7">
    <source>
        <dbReference type="ARBA" id="ARBA00047899"/>
    </source>
</evidence>
<dbReference type="PANTHER" id="PTHR47634">
    <property type="entry name" value="PROTEIN KINASE DOMAIN-CONTAINING PROTEIN-RELATED"/>
    <property type="match status" value="1"/>
</dbReference>
<feature type="compositionally biased region" description="Basic residues" evidence="10">
    <location>
        <begin position="1"/>
        <end position="17"/>
    </location>
</feature>
<dbReference type="GO" id="GO:0000245">
    <property type="term" value="P:spliceosomal complex assembly"/>
    <property type="evidence" value="ECO:0007669"/>
    <property type="project" value="TreeGrafter"/>
</dbReference>
<dbReference type="Proteomes" id="UP001146793">
    <property type="component" value="Unassembled WGS sequence"/>
</dbReference>
<dbReference type="InterPro" id="IPR000719">
    <property type="entry name" value="Prot_kinase_dom"/>
</dbReference>
<keyword evidence="5 12" id="KW-0418">Kinase</keyword>
<comment type="caution">
    <text evidence="12">The sequence shown here is derived from an EMBL/GenBank/DDBJ whole genome shotgun (WGS) entry which is preliminary data.</text>
</comment>
<feature type="binding site" evidence="9">
    <location>
        <position position="299"/>
    </location>
    <ligand>
        <name>ATP</name>
        <dbReference type="ChEBI" id="CHEBI:30616"/>
    </ligand>
</feature>
<feature type="compositionally biased region" description="Basic residues" evidence="10">
    <location>
        <begin position="82"/>
        <end position="101"/>
    </location>
</feature>
<dbReference type="FunFam" id="1.10.510.10:FF:000275">
    <property type="entry name" value="SRSF protein kinase 2 isoform X3"/>
    <property type="match status" value="1"/>
</dbReference>
<feature type="region of interest" description="Disordered" evidence="10">
    <location>
        <begin position="512"/>
        <end position="533"/>
    </location>
</feature>
<accession>A0AAV8A093</accession>
<evidence type="ECO:0000313" key="12">
    <source>
        <dbReference type="EMBL" id="KAJ3446811.1"/>
    </source>
</evidence>
<feature type="region of interest" description="Disordered" evidence="10">
    <location>
        <begin position="794"/>
        <end position="829"/>
    </location>
</feature>
<keyword evidence="3" id="KW-0808">Transferase</keyword>
<dbReference type="SUPFAM" id="SSF56112">
    <property type="entry name" value="Protein kinase-like (PK-like)"/>
    <property type="match status" value="1"/>
</dbReference>
<reference evidence="12" key="1">
    <citation type="submission" date="2022-08" db="EMBL/GenBank/DDBJ databases">
        <title>Novel sulphate-reducing endosymbionts in the free-living metamonad Anaeramoeba.</title>
        <authorList>
            <person name="Jerlstrom-Hultqvist J."/>
            <person name="Cepicka I."/>
            <person name="Gallot-Lavallee L."/>
            <person name="Salas-Leiva D."/>
            <person name="Curtis B.A."/>
            <person name="Zahonova K."/>
            <person name="Pipaliya S."/>
            <person name="Dacks J."/>
            <person name="Roger A.J."/>
        </authorList>
    </citation>
    <scope>NUCLEOTIDE SEQUENCE</scope>
    <source>
        <strain evidence="12">Busselton2</strain>
    </source>
</reference>
<evidence type="ECO:0000256" key="4">
    <source>
        <dbReference type="ARBA" id="ARBA00022741"/>
    </source>
</evidence>
<dbReference type="Pfam" id="PF00069">
    <property type="entry name" value="Pkinase"/>
    <property type="match status" value="2"/>
</dbReference>
<dbReference type="Gene3D" id="3.30.200.20">
    <property type="entry name" value="Phosphorylase Kinase, domain 1"/>
    <property type="match status" value="1"/>
</dbReference>
<feature type="compositionally biased region" description="Basic residues" evidence="10">
    <location>
        <begin position="55"/>
        <end position="65"/>
    </location>
</feature>
<feature type="region of interest" description="Disordered" evidence="10">
    <location>
        <begin position="230"/>
        <end position="249"/>
    </location>
</feature>
<evidence type="ECO:0000256" key="5">
    <source>
        <dbReference type="ARBA" id="ARBA00022777"/>
    </source>
</evidence>
<dbReference type="EC" id="2.7.11.1" evidence="1"/>
<keyword evidence="2" id="KW-0723">Serine/threonine-protein kinase</keyword>
<keyword evidence="4 9" id="KW-0547">Nucleotide-binding</keyword>
<proteinExistence type="predicted"/>
<evidence type="ECO:0000256" key="8">
    <source>
        <dbReference type="ARBA" id="ARBA00048679"/>
    </source>
</evidence>
<feature type="domain" description="Protein kinase" evidence="11">
    <location>
        <begin position="262"/>
        <end position="713"/>
    </location>
</feature>
<evidence type="ECO:0000256" key="3">
    <source>
        <dbReference type="ARBA" id="ARBA00022679"/>
    </source>
</evidence>
<dbReference type="SMART" id="SM00220">
    <property type="entry name" value="S_TKc"/>
    <property type="match status" value="1"/>
</dbReference>
<protein>
    <recommendedName>
        <fullName evidence="1">non-specific serine/threonine protein kinase</fullName>
        <ecNumber evidence="1">2.7.11.1</ecNumber>
    </recommendedName>
</protein>
<dbReference type="PANTHER" id="PTHR47634:SF9">
    <property type="entry name" value="PROTEIN KINASE DOMAIN-CONTAINING PROTEIN-RELATED"/>
    <property type="match status" value="1"/>
</dbReference>
<feature type="compositionally biased region" description="Basic residues" evidence="10">
    <location>
        <begin position="187"/>
        <end position="206"/>
    </location>
</feature>
<feature type="compositionally biased region" description="Basic residues" evidence="10">
    <location>
        <begin position="794"/>
        <end position="806"/>
    </location>
</feature>
<dbReference type="GO" id="GO:0005524">
    <property type="term" value="F:ATP binding"/>
    <property type="evidence" value="ECO:0007669"/>
    <property type="project" value="UniProtKB-UniRule"/>
</dbReference>
<organism evidence="12 13">
    <name type="scientific">Anaeramoeba flamelloides</name>
    <dbReference type="NCBI Taxonomy" id="1746091"/>
    <lineage>
        <taxon>Eukaryota</taxon>
        <taxon>Metamonada</taxon>
        <taxon>Anaeramoebidae</taxon>
        <taxon>Anaeramoeba</taxon>
    </lineage>
</organism>
<dbReference type="InterPro" id="IPR011009">
    <property type="entry name" value="Kinase-like_dom_sf"/>
</dbReference>
<dbReference type="InterPro" id="IPR008271">
    <property type="entry name" value="Ser/Thr_kinase_AS"/>
</dbReference>
<feature type="compositionally biased region" description="Low complexity" evidence="10">
    <location>
        <begin position="102"/>
        <end position="178"/>
    </location>
</feature>